<dbReference type="Proteomes" id="UP000092584">
    <property type="component" value="Unassembled WGS sequence"/>
</dbReference>
<evidence type="ECO:0000313" key="1">
    <source>
        <dbReference type="EMBL" id="OBY64422.1"/>
    </source>
</evidence>
<dbReference type="OrthoDB" id="921445at2"/>
<keyword evidence="2" id="KW-1185">Reference proteome</keyword>
<dbReference type="EMBL" id="LSFM01000022">
    <property type="protein sequence ID" value="OBY64422.1"/>
    <property type="molecule type" value="Genomic_DNA"/>
</dbReference>
<organism evidence="1 2">
    <name type="scientific">Polaribacter vadi</name>
    <dbReference type="NCBI Taxonomy" id="1774273"/>
    <lineage>
        <taxon>Bacteria</taxon>
        <taxon>Pseudomonadati</taxon>
        <taxon>Bacteroidota</taxon>
        <taxon>Flavobacteriia</taxon>
        <taxon>Flavobacteriales</taxon>
        <taxon>Flavobacteriaceae</taxon>
    </lineage>
</organism>
<gene>
    <name evidence="1" type="ORF">LPB3_08535</name>
</gene>
<sequence>MDYKEKKLILLFKDYHNCQNFKYKIYRNKKDKGKFNLRAKFGIGFSKIKPPITTTNNSNNEKTIIKFGVEFEYIFPFNNNKWAAFLESSYHSFDVTNIVITGYGVIPSSGAIVPIYRDYGIKYNSIENHLGVRHYMFLYKKDKIFMNTGLLYGIILNSQIDYSNSDAISTVSYFFRAGYDFKNKFSVEVRYNSTRYLSRFSTFTTNYNNISLKFGYNFL</sequence>
<accession>A0A1B8TXW5</accession>
<dbReference type="RefSeq" id="WP_065319170.1">
    <property type="nucleotide sequence ID" value="NZ_CP017477.1"/>
</dbReference>
<dbReference type="STRING" id="1774273.LPB03_03960"/>
<dbReference type="AlphaFoldDB" id="A0A1B8TXW5"/>
<dbReference type="KEGG" id="pob:LPB03_03960"/>
<evidence type="ECO:0008006" key="3">
    <source>
        <dbReference type="Google" id="ProtNLM"/>
    </source>
</evidence>
<reference evidence="2" key="1">
    <citation type="submission" date="2016-02" db="EMBL/GenBank/DDBJ databases">
        <authorList>
            <person name="Shin S.-K."/>
            <person name="Yi H."/>
            <person name="Kim E."/>
        </authorList>
    </citation>
    <scope>NUCLEOTIDE SEQUENCE [LARGE SCALE GENOMIC DNA]</scope>
    <source>
        <strain evidence="2">LPB0003</strain>
    </source>
</reference>
<evidence type="ECO:0000313" key="2">
    <source>
        <dbReference type="Proteomes" id="UP000092584"/>
    </source>
</evidence>
<comment type="caution">
    <text evidence="1">The sequence shown here is derived from an EMBL/GenBank/DDBJ whole genome shotgun (WGS) entry which is preliminary data.</text>
</comment>
<protein>
    <recommendedName>
        <fullName evidence="3">Outer membrane protein beta-barrel domain-containing protein</fullName>
    </recommendedName>
</protein>
<proteinExistence type="predicted"/>
<name>A0A1B8TXW5_9FLAO</name>